<sequence length="130" mass="14054">MNYDTTEMRATLRAAATRRAFADWLRADSDRLISAAELLGGDGWEGRAAEVAAAMADGAEPEDVEADLVALHRLLTLECMNDIESAEAVRFLAVHPDDPRADDARLCAEALERGLDALRELAAMAVQEVA</sequence>
<protein>
    <submittedName>
        <fullName evidence="1">Uncharacterized protein</fullName>
    </submittedName>
</protein>
<organism evidence="1 2">
    <name type="scientific">Jannaschia rubra</name>
    <dbReference type="NCBI Taxonomy" id="282197"/>
    <lineage>
        <taxon>Bacteria</taxon>
        <taxon>Pseudomonadati</taxon>
        <taxon>Pseudomonadota</taxon>
        <taxon>Alphaproteobacteria</taxon>
        <taxon>Rhodobacterales</taxon>
        <taxon>Roseobacteraceae</taxon>
        <taxon>Jannaschia</taxon>
    </lineage>
</organism>
<reference evidence="1 2" key="1">
    <citation type="submission" date="2015-07" db="EMBL/GenBank/DDBJ databases">
        <authorList>
            <person name="Noorani M."/>
        </authorList>
    </citation>
    <scope>NUCLEOTIDE SEQUENCE [LARGE SCALE GENOMIC DNA]</scope>
    <source>
        <strain evidence="1 2">CECT 5088</strain>
    </source>
</reference>
<dbReference type="EMBL" id="CXPG01000020">
    <property type="protein sequence ID" value="CTQ33925.1"/>
    <property type="molecule type" value="Genomic_DNA"/>
</dbReference>
<keyword evidence="2" id="KW-1185">Reference proteome</keyword>
<evidence type="ECO:0000313" key="2">
    <source>
        <dbReference type="Proteomes" id="UP000048908"/>
    </source>
</evidence>
<accession>A0A0M6XUN5</accession>
<dbReference type="AlphaFoldDB" id="A0A0M6XUN5"/>
<evidence type="ECO:0000313" key="1">
    <source>
        <dbReference type="EMBL" id="CTQ33925.1"/>
    </source>
</evidence>
<proteinExistence type="predicted"/>
<dbReference type="RefSeq" id="WP_055683276.1">
    <property type="nucleotide sequence ID" value="NZ_CXPG01000020.1"/>
</dbReference>
<dbReference type="OrthoDB" id="7745305at2"/>
<gene>
    <name evidence="1" type="ORF">JAN5088_02714</name>
</gene>
<dbReference type="Proteomes" id="UP000048908">
    <property type="component" value="Unassembled WGS sequence"/>
</dbReference>
<name>A0A0M6XUN5_9RHOB</name>